<gene>
    <name evidence="3" type="ORF">HDF15_003031</name>
</gene>
<dbReference type="Proteomes" id="UP000584867">
    <property type="component" value="Unassembled WGS sequence"/>
</dbReference>
<proteinExistence type="predicted"/>
<feature type="compositionally biased region" description="Basic and acidic residues" evidence="1">
    <location>
        <begin position="108"/>
        <end position="123"/>
    </location>
</feature>
<feature type="compositionally biased region" description="Basic and acidic residues" evidence="1">
    <location>
        <begin position="33"/>
        <end position="48"/>
    </location>
</feature>
<dbReference type="AlphaFoldDB" id="A0A7W7ZR97"/>
<feature type="region of interest" description="Disordered" evidence="1">
    <location>
        <begin position="21"/>
        <end position="48"/>
    </location>
</feature>
<reference evidence="3 4" key="1">
    <citation type="submission" date="2020-08" db="EMBL/GenBank/DDBJ databases">
        <title>Genomic Encyclopedia of Type Strains, Phase IV (KMG-V): Genome sequencing to study the core and pangenomes of soil and plant-associated prokaryotes.</title>
        <authorList>
            <person name="Whitman W."/>
        </authorList>
    </citation>
    <scope>NUCLEOTIDE SEQUENCE [LARGE SCALE GENOMIC DNA]</scope>
    <source>
        <strain evidence="3 4">X5P3</strain>
    </source>
</reference>
<protein>
    <submittedName>
        <fullName evidence="3">Spy/CpxP family protein refolding chaperone</fullName>
    </submittedName>
</protein>
<dbReference type="RefSeq" id="WP_184256752.1">
    <property type="nucleotide sequence ID" value="NZ_JACHIO010000012.1"/>
</dbReference>
<feature type="chain" id="PRO_5030609776" evidence="2">
    <location>
        <begin position="21"/>
        <end position="142"/>
    </location>
</feature>
<evidence type="ECO:0000313" key="3">
    <source>
        <dbReference type="EMBL" id="MBB5064671.1"/>
    </source>
</evidence>
<comment type="caution">
    <text evidence="3">The sequence shown here is derived from an EMBL/GenBank/DDBJ whole genome shotgun (WGS) entry which is preliminary data.</text>
</comment>
<dbReference type="EMBL" id="JACHIO010000012">
    <property type="protein sequence ID" value="MBB5064671.1"/>
    <property type="molecule type" value="Genomic_DNA"/>
</dbReference>
<evidence type="ECO:0000313" key="4">
    <source>
        <dbReference type="Proteomes" id="UP000584867"/>
    </source>
</evidence>
<organism evidence="3 4">
    <name type="scientific">Granulicella mallensis</name>
    <dbReference type="NCBI Taxonomy" id="940614"/>
    <lineage>
        <taxon>Bacteria</taxon>
        <taxon>Pseudomonadati</taxon>
        <taxon>Acidobacteriota</taxon>
        <taxon>Terriglobia</taxon>
        <taxon>Terriglobales</taxon>
        <taxon>Acidobacteriaceae</taxon>
        <taxon>Granulicella</taxon>
    </lineage>
</organism>
<keyword evidence="2" id="KW-0732">Signal</keyword>
<feature type="region of interest" description="Disordered" evidence="1">
    <location>
        <begin position="66"/>
        <end position="89"/>
    </location>
</feature>
<name>A0A7W7ZR97_9BACT</name>
<sequence>MRTAAVLLCGAMLTVLPAMAQQDTPPQQGQGQGEHRGGMNPERRADRLQKALGLTADQTTQLKTIFTDEQAKGEALRNDTSVPQDERRSKMMELRKDEDTKVHAVLTDEQKAKYDAMQQERMRGRQNGGDGNAPAPASAPSM</sequence>
<feature type="region of interest" description="Disordered" evidence="1">
    <location>
        <begin position="108"/>
        <end position="142"/>
    </location>
</feature>
<feature type="signal peptide" evidence="2">
    <location>
        <begin position="1"/>
        <end position="20"/>
    </location>
</feature>
<accession>A0A7W7ZR97</accession>
<evidence type="ECO:0000256" key="2">
    <source>
        <dbReference type="SAM" id="SignalP"/>
    </source>
</evidence>
<evidence type="ECO:0000256" key="1">
    <source>
        <dbReference type="SAM" id="MobiDB-lite"/>
    </source>
</evidence>